<dbReference type="Pfam" id="PF00126">
    <property type="entry name" value="HTH_1"/>
    <property type="match status" value="1"/>
</dbReference>
<sequence>MPIKLSLEALEVIDAIDRKGSFAAAAESLYRVPSALTYTIRRLEEDLGLELFDRSGHRATLTEAGAELLKEGRYLLDAAHTLEKRVQRIATGVETDIAIAVSDLFDFQPVLQILQEFYRQEFGTRVKLLREVYGGSWDALQYGRADISIGAPGDAPPGGGFATHLLGQLEFVFAVAPHHPLAALAEPLSASDIVQHRVVAAADSSRNLPPRTSGILSGQDILTVPDMQTKLQAQISGVAIGYLPKPLAQSAAARGQLLVKKVSEPKPVAPTFIAWRQQRPAEMGKAMQWLLKQLSALTLEQLLNK</sequence>
<dbReference type="AlphaFoldDB" id="A0A5C7WJP9"/>
<dbReference type="Pfam" id="PF03466">
    <property type="entry name" value="LysR_substrate"/>
    <property type="match status" value="1"/>
</dbReference>
<evidence type="ECO:0000256" key="4">
    <source>
        <dbReference type="ARBA" id="ARBA00023163"/>
    </source>
</evidence>
<keyword evidence="4" id="KW-0804">Transcription</keyword>
<dbReference type="GO" id="GO:0000976">
    <property type="term" value="F:transcription cis-regulatory region binding"/>
    <property type="evidence" value="ECO:0007669"/>
    <property type="project" value="TreeGrafter"/>
</dbReference>
<dbReference type="Proteomes" id="UP000321374">
    <property type="component" value="Unassembled WGS sequence"/>
</dbReference>
<name>A0A5C7WJP9_METME</name>
<keyword evidence="2" id="KW-0805">Transcription regulation</keyword>
<evidence type="ECO:0000313" key="7">
    <source>
        <dbReference type="Proteomes" id="UP000321374"/>
    </source>
</evidence>
<gene>
    <name evidence="6" type="ORF">E6Q51_01390</name>
</gene>
<dbReference type="Gene3D" id="1.10.10.10">
    <property type="entry name" value="Winged helix-like DNA-binding domain superfamily/Winged helix DNA-binding domain"/>
    <property type="match status" value="1"/>
</dbReference>
<evidence type="ECO:0000256" key="1">
    <source>
        <dbReference type="ARBA" id="ARBA00009437"/>
    </source>
</evidence>
<dbReference type="EMBL" id="SSGG01000024">
    <property type="protein sequence ID" value="TXI38321.1"/>
    <property type="molecule type" value="Genomic_DNA"/>
</dbReference>
<dbReference type="PROSITE" id="PS50931">
    <property type="entry name" value="HTH_LYSR"/>
    <property type="match status" value="1"/>
</dbReference>
<evidence type="ECO:0000256" key="2">
    <source>
        <dbReference type="ARBA" id="ARBA00023015"/>
    </source>
</evidence>
<reference evidence="6 7" key="1">
    <citation type="submission" date="2018-09" db="EMBL/GenBank/DDBJ databases">
        <title>Metagenome Assembled Genomes from an Advanced Water Purification Facility.</title>
        <authorList>
            <person name="Stamps B.W."/>
            <person name="Spear J.R."/>
        </authorList>
    </citation>
    <scope>NUCLEOTIDE SEQUENCE [LARGE SCALE GENOMIC DNA]</scope>
    <source>
        <strain evidence="6">Bin_42_2</strain>
    </source>
</reference>
<protein>
    <submittedName>
        <fullName evidence="6">LysR family transcriptional regulator</fullName>
    </submittedName>
</protein>
<dbReference type="SUPFAM" id="SSF46785">
    <property type="entry name" value="Winged helix' DNA-binding domain"/>
    <property type="match status" value="1"/>
</dbReference>
<dbReference type="Gene3D" id="3.40.190.290">
    <property type="match status" value="1"/>
</dbReference>
<evidence type="ECO:0000313" key="6">
    <source>
        <dbReference type="EMBL" id="TXI38321.1"/>
    </source>
</evidence>
<dbReference type="SUPFAM" id="SSF53850">
    <property type="entry name" value="Periplasmic binding protein-like II"/>
    <property type="match status" value="1"/>
</dbReference>
<dbReference type="PANTHER" id="PTHR30126">
    <property type="entry name" value="HTH-TYPE TRANSCRIPTIONAL REGULATOR"/>
    <property type="match status" value="1"/>
</dbReference>
<dbReference type="STRING" id="1122236.GCA_000378225_00749"/>
<comment type="similarity">
    <text evidence="1">Belongs to the LysR transcriptional regulatory family.</text>
</comment>
<organism evidence="6 7">
    <name type="scientific">Methylophilus methylotrophus</name>
    <name type="common">Bacterium W3A1</name>
    <dbReference type="NCBI Taxonomy" id="17"/>
    <lineage>
        <taxon>Bacteria</taxon>
        <taxon>Pseudomonadati</taxon>
        <taxon>Pseudomonadota</taxon>
        <taxon>Betaproteobacteria</taxon>
        <taxon>Nitrosomonadales</taxon>
        <taxon>Methylophilaceae</taxon>
        <taxon>Methylophilus</taxon>
    </lineage>
</organism>
<dbReference type="InterPro" id="IPR000847">
    <property type="entry name" value="LysR_HTH_N"/>
</dbReference>
<dbReference type="GO" id="GO:0003700">
    <property type="term" value="F:DNA-binding transcription factor activity"/>
    <property type="evidence" value="ECO:0007669"/>
    <property type="project" value="InterPro"/>
</dbReference>
<dbReference type="InterPro" id="IPR036390">
    <property type="entry name" value="WH_DNA-bd_sf"/>
</dbReference>
<dbReference type="PANTHER" id="PTHR30126:SF4">
    <property type="entry name" value="LYSR FAMILY TRANSCRIPTIONAL REGULATOR"/>
    <property type="match status" value="1"/>
</dbReference>
<evidence type="ECO:0000259" key="5">
    <source>
        <dbReference type="PROSITE" id="PS50931"/>
    </source>
</evidence>
<accession>A0A5C7WJP9</accession>
<dbReference type="InterPro" id="IPR005119">
    <property type="entry name" value="LysR_subst-bd"/>
</dbReference>
<proteinExistence type="inferred from homology"/>
<evidence type="ECO:0000256" key="3">
    <source>
        <dbReference type="ARBA" id="ARBA00023125"/>
    </source>
</evidence>
<feature type="domain" description="HTH lysR-type" evidence="5">
    <location>
        <begin position="5"/>
        <end position="62"/>
    </location>
</feature>
<comment type="caution">
    <text evidence="6">The sequence shown here is derived from an EMBL/GenBank/DDBJ whole genome shotgun (WGS) entry which is preliminary data.</text>
</comment>
<dbReference type="InterPro" id="IPR036388">
    <property type="entry name" value="WH-like_DNA-bd_sf"/>
</dbReference>
<keyword evidence="3" id="KW-0238">DNA-binding</keyword>